<proteinExistence type="predicted"/>
<evidence type="ECO:0000313" key="1">
    <source>
        <dbReference type="EMBL" id="KAI5655394.1"/>
    </source>
</evidence>
<accession>A0ACC0A5B9</accession>
<organism evidence="1 2">
    <name type="scientific">Catharanthus roseus</name>
    <name type="common">Madagascar periwinkle</name>
    <name type="synonym">Vinca rosea</name>
    <dbReference type="NCBI Taxonomy" id="4058"/>
    <lineage>
        <taxon>Eukaryota</taxon>
        <taxon>Viridiplantae</taxon>
        <taxon>Streptophyta</taxon>
        <taxon>Embryophyta</taxon>
        <taxon>Tracheophyta</taxon>
        <taxon>Spermatophyta</taxon>
        <taxon>Magnoliopsida</taxon>
        <taxon>eudicotyledons</taxon>
        <taxon>Gunneridae</taxon>
        <taxon>Pentapetalae</taxon>
        <taxon>asterids</taxon>
        <taxon>lamiids</taxon>
        <taxon>Gentianales</taxon>
        <taxon>Apocynaceae</taxon>
        <taxon>Rauvolfioideae</taxon>
        <taxon>Vinceae</taxon>
        <taxon>Catharanthinae</taxon>
        <taxon>Catharanthus</taxon>
    </lineage>
</organism>
<name>A0ACC0A5B9_CATRO</name>
<comment type="caution">
    <text evidence="1">The sequence shown here is derived from an EMBL/GenBank/DDBJ whole genome shotgun (WGS) entry which is preliminary data.</text>
</comment>
<keyword evidence="2" id="KW-1185">Reference proteome</keyword>
<dbReference type="Proteomes" id="UP001060085">
    <property type="component" value="Linkage Group LG07"/>
</dbReference>
<protein>
    <submittedName>
        <fullName evidence="1">Uncharacterized protein</fullName>
    </submittedName>
</protein>
<reference evidence="2" key="1">
    <citation type="journal article" date="2023" name="Nat. Plants">
        <title>Single-cell RNA sequencing provides a high-resolution roadmap for understanding the multicellular compartmentation of specialized metabolism.</title>
        <authorList>
            <person name="Sun S."/>
            <person name="Shen X."/>
            <person name="Li Y."/>
            <person name="Li Y."/>
            <person name="Wang S."/>
            <person name="Li R."/>
            <person name="Zhang H."/>
            <person name="Shen G."/>
            <person name="Guo B."/>
            <person name="Wei J."/>
            <person name="Xu J."/>
            <person name="St-Pierre B."/>
            <person name="Chen S."/>
            <person name="Sun C."/>
        </authorList>
    </citation>
    <scope>NUCLEOTIDE SEQUENCE [LARGE SCALE GENOMIC DNA]</scope>
</reference>
<dbReference type="EMBL" id="CM044707">
    <property type="protein sequence ID" value="KAI5655394.1"/>
    <property type="molecule type" value="Genomic_DNA"/>
</dbReference>
<sequence>MNHQQHMVVNNSPEDQFQREIEKLEASNQNQEERSRKLESRAAQNLNLYFVFQAVILASTTMASSPKCHQWWIPFIVSLLAAIFNFFNFSAAMFKVLKSREELDQNLADFAFIKKNRIMSSQVNQVLPGEKINQQQGNEMVRPNVSLIQKWKRRLQVYCSMALFVGFTAVVMFGCNTTLCRSGDRKCVRIC</sequence>
<evidence type="ECO:0000313" key="2">
    <source>
        <dbReference type="Proteomes" id="UP001060085"/>
    </source>
</evidence>
<gene>
    <name evidence="1" type="ORF">M9H77_32581</name>
</gene>